<feature type="domain" description="HTH cro/C1-type" evidence="3">
    <location>
        <begin position="10"/>
        <end position="64"/>
    </location>
</feature>
<dbReference type="PROSITE" id="PS50943">
    <property type="entry name" value="HTH_CROC1"/>
    <property type="match status" value="1"/>
</dbReference>
<evidence type="ECO:0000256" key="2">
    <source>
        <dbReference type="SAM" id="Phobius"/>
    </source>
</evidence>
<dbReference type="Proteomes" id="UP001477947">
    <property type="component" value="Chromosome"/>
</dbReference>
<dbReference type="PANTHER" id="PTHR46558">
    <property type="entry name" value="TRACRIPTIONAL REGULATORY PROTEIN-RELATED-RELATED"/>
    <property type="match status" value="1"/>
</dbReference>
<feature type="transmembrane region" description="Helical" evidence="2">
    <location>
        <begin position="129"/>
        <end position="148"/>
    </location>
</feature>
<dbReference type="SUPFAM" id="SSF47413">
    <property type="entry name" value="lambda repressor-like DNA-binding domains"/>
    <property type="match status" value="1"/>
</dbReference>
<dbReference type="SMART" id="SM00530">
    <property type="entry name" value="HTH_XRE"/>
    <property type="match status" value="1"/>
</dbReference>
<sequence length="151" mass="16934">MIKLNFGNNLKKLRADNNLSQKQLAEKLNLPCQSISKWELGKEHPDMEDLVMLKDIFNVTIDDLVINDNIVGCKDSKKRNLALKDIYIKPNYNKNGKLVERSDNIRIYLMTVGSIIGMVVCVLTNNPIWAVIGTLVGIGIGNILELVIKKG</sequence>
<keyword evidence="2" id="KW-0472">Membrane</keyword>
<dbReference type="Pfam" id="PF01381">
    <property type="entry name" value="HTH_3"/>
    <property type="match status" value="1"/>
</dbReference>
<evidence type="ECO:0000259" key="3">
    <source>
        <dbReference type="PROSITE" id="PS50943"/>
    </source>
</evidence>
<evidence type="ECO:0000256" key="1">
    <source>
        <dbReference type="ARBA" id="ARBA00023125"/>
    </source>
</evidence>
<dbReference type="InterPro" id="IPR001387">
    <property type="entry name" value="Cro/C1-type_HTH"/>
</dbReference>
<evidence type="ECO:0000313" key="5">
    <source>
        <dbReference type="Proteomes" id="UP001477947"/>
    </source>
</evidence>
<reference evidence="4 5" key="1">
    <citation type="submission" date="2024-04" db="EMBL/GenBank/DDBJ databases">
        <title>Isolation and characterization of novel acetogenic strains of the genera Terrisporobacter and Acetoanaerobium.</title>
        <authorList>
            <person name="Boeer T."/>
            <person name="Schueler M.A."/>
            <person name="Lueschen A."/>
            <person name="Eysell L."/>
            <person name="Droege J."/>
            <person name="Heinemann M."/>
            <person name="Engelhardt L."/>
            <person name="Basen M."/>
            <person name="Daniel R."/>
        </authorList>
    </citation>
    <scope>NUCLEOTIDE SEQUENCE [LARGE SCALE GENOMIC DNA]</scope>
    <source>
        <strain evidence="4 5">ELB</strain>
    </source>
</reference>
<protein>
    <recommendedName>
        <fullName evidence="3">HTH cro/C1-type domain-containing protein</fullName>
    </recommendedName>
</protein>
<dbReference type="CDD" id="cd00093">
    <property type="entry name" value="HTH_XRE"/>
    <property type="match status" value="1"/>
</dbReference>
<name>A0ABZ3FI38_9FIRM</name>
<keyword evidence="2" id="KW-0812">Transmembrane</keyword>
<organism evidence="4 5">
    <name type="scientific">Terrisporobacter petrolearius</name>
    <dbReference type="NCBI Taxonomy" id="1460447"/>
    <lineage>
        <taxon>Bacteria</taxon>
        <taxon>Bacillati</taxon>
        <taxon>Bacillota</taxon>
        <taxon>Clostridia</taxon>
        <taxon>Peptostreptococcales</taxon>
        <taxon>Peptostreptococcaceae</taxon>
        <taxon>Terrisporobacter</taxon>
    </lineage>
</organism>
<proteinExistence type="predicted"/>
<accession>A0ABZ3FI38</accession>
<dbReference type="PANTHER" id="PTHR46558:SF13">
    <property type="entry name" value="HTH-TYPE TRANSCRIPTIONAL REGULATOR IMMR"/>
    <property type="match status" value="1"/>
</dbReference>
<keyword evidence="1" id="KW-0238">DNA-binding</keyword>
<keyword evidence="2" id="KW-1133">Transmembrane helix</keyword>
<keyword evidence="5" id="KW-1185">Reference proteome</keyword>
<dbReference type="InterPro" id="IPR010982">
    <property type="entry name" value="Lambda_DNA-bd_dom_sf"/>
</dbReference>
<gene>
    <name evidence="4" type="ORF">TPELB_26650</name>
</gene>
<evidence type="ECO:0000313" key="4">
    <source>
        <dbReference type="EMBL" id="XAM42352.1"/>
    </source>
</evidence>
<dbReference type="RefSeq" id="WP_343337664.1">
    <property type="nucleotide sequence ID" value="NZ_CP154622.1"/>
</dbReference>
<feature type="transmembrane region" description="Helical" evidence="2">
    <location>
        <begin position="105"/>
        <end position="123"/>
    </location>
</feature>
<dbReference type="EMBL" id="CP154622">
    <property type="protein sequence ID" value="XAM42352.1"/>
    <property type="molecule type" value="Genomic_DNA"/>
</dbReference>
<dbReference type="Gene3D" id="1.10.260.40">
    <property type="entry name" value="lambda repressor-like DNA-binding domains"/>
    <property type="match status" value="1"/>
</dbReference>